<sequence>MSILVNTQNEQEEKVLLAFLESLKYEYQANVDNDEQISGVFLDQYNKDIDAADAEIENGNFVSQSDVEMLFEQRRKSI</sequence>
<organism evidence="1 2">
    <name type="scientific">Pedobacter cryotolerans</name>
    <dbReference type="NCBI Taxonomy" id="2571270"/>
    <lineage>
        <taxon>Bacteria</taxon>
        <taxon>Pseudomonadati</taxon>
        <taxon>Bacteroidota</taxon>
        <taxon>Sphingobacteriia</taxon>
        <taxon>Sphingobacteriales</taxon>
        <taxon>Sphingobacteriaceae</taxon>
        <taxon>Pedobacter</taxon>
    </lineage>
</organism>
<dbReference type="AlphaFoldDB" id="A0A4U1BWV9"/>
<evidence type="ECO:0000313" key="1">
    <source>
        <dbReference type="EMBL" id="TKB97471.1"/>
    </source>
</evidence>
<dbReference type="Proteomes" id="UP000310477">
    <property type="component" value="Unassembled WGS sequence"/>
</dbReference>
<proteinExistence type="predicted"/>
<reference evidence="1 2" key="1">
    <citation type="submission" date="2019-04" db="EMBL/GenBank/DDBJ databases">
        <title>Pedobacter sp. AR-2-6 sp. nov., isolated from Arctic soil.</title>
        <authorList>
            <person name="Dahal R.H."/>
            <person name="Kim D.-U."/>
        </authorList>
    </citation>
    <scope>NUCLEOTIDE SEQUENCE [LARGE SCALE GENOMIC DNA]</scope>
    <source>
        <strain evidence="1 2">AR-2-6</strain>
    </source>
</reference>
<dbReference type="OrthoDB" id="798308at2"/>
<keyword evidence="2" id="KW-1185">Reference proteome</keyword>
<protein>
    <submittedName>
        <fullName evidence="1">Uncharacterized protein</fullName>
    </submittedName>
</protein>
<comment type="caution">
    <text evidence="1">The sequence shown here is derived from an EMBL/GenBank/DDBJ whole genome shotgun (WGS) entry which is preliminary data.</text>
</comment>
<gene>
    <name evidence="1" type="ORF">FA045_16040</name>
</gene>
<dbReference type="EMBL" id="SWBO01000011">
    <property type="protein sequence ID" value="TKB97471.1"/>
    <property type="molecule type" value="Genomic_DNA"/>
</dbReference>
<name>A0A4U1BWV9_9SPHI</name>
<accession>A0A4U1BWV9</accession>
<evidence type="ECO:0000313" key="2">
    <source>
        <dbReference type="Proteomes" id="UP000310477"/>
    </source>
</evidence>
<dbReference type="RefSeq" id="WP_136878098.1">
    <property type="nucleotide sequence ID" value="NZ_SWBO01000011.1"/>
</dbReference>